<evidence type="ECO:0008006" key="3">
    <source>
        <dbReference type="Google" id="ProtNLM"/>
    </source>
</evidence>
<sequence length="113" mass="12010">MADRLRNELVGIADGSGRYADAARAALGDAPVGTRLGFAIRALAGHRGPGSSTCPSDAARAVGGERWRALMDDARDTARSLARSGLVEITQRGEVLDPDTDWRGPIRIRAVER</sequence>
<dbReference type="InterPro" id="IPR036388">
    <property type="entry name" value="WH-like_DNA-bd_sf"/>
</dbReference>
<proteinExistence type="predicted"/>
<dbReference type="AlphaFoldDB" id="A0A7I7MDC4"/>
<dbReference type="InterPro" id="IPR036390">
    <property type="entry name" value="WH_DNA-bd_sf"/>
</dbReference>
<dbReference type="Gene3D" id="1.10.10.10">
    <property type="entry name" value="Winged helix-like DNA-binding domain superfamily/Winged helix DNA-binding domain"/>
    <property type="match status" value="1"/>
</dbReference>
<evidence type="ECO:0000313" key="2">
    <source>
        <dbReference type="Proteomes" id="UP000466514"/>
    </source>
</evidence>
<reference evidence="1 2" key="1">
    <citation type="journal article" date="2019" name="Emerg. Microbes Infect.">
        <title>Comprehensive subspecies identification of 175 nontuberculous mycobacteria species based on 7547 genomic profiles.</title>
        <authorList>
            <person name="Matsumoto Y."/>
            <person name="Kinjo T."/>
            <person name="Motooka D."/>
            <person name="Nabeya D."/>
            <person name="Jung N."/>
            <person name="Uechi K."/>
            <person name="Horii T."/>
            <person name="Iida T."/>
            <person name="Fujita J."/>
            <person name="Nakamura S."/>
        </authorList>
    </citation>
    <scope>NUCLEOTIDE SEQUENCE [LARGE SCALE GENOMIC DNA]</scope>
    <source>
        <strain evidence="1 2">JCM 13323</strain>
    </source>
</reference>
<keyword evidence="2" id="KW-1185">Reference proteome</keyword>
<dbReference type="Proteomes" id="UP000466514">
    <property type="component" value="Chromosome"/>
</dbReference>
<dbReference type="RefSeq" id="WP_163723375.1">
    <property type="nucleotide sequence ID" value="NZ_AP022574.1"/>
</dbReference>
<accession>A0A7I7MDC4</accession>
<organism evidence="1 2">
    <name type="scientific">Mycolicibacterium psychrotolerans</name>
    <dbReference type="NCBI Taxonomy" id="216929"/>
    <lineage>
        <taxon>Bacteria</taxon>
        <taxon>Bacillati</taxon>
        <taxon>Actinomycetota</taxon>
        <taxon>Actinomycetes</taxon>
        <taxon>Mycobacteriales</taxon>
        <taxon>Mycobacteriaceae</taxon>
        <taxon>Mycolicibacterium</taxon>
    </lineage>
</organism>
<dbReference type="InterPro" id="IPR021660">
    <property type="entry name" value="DUF3253"/>
</dbReference>
<dbReference type="Pfam" id="PF11625">
    <property type="entry name" value="DUF3253"/>
    <property type="match status" value="1"/>
</dbReference>
<name>A0A7I7MDC4_9MYCO</name>
<evidence type="ECO:0000313" key="1">
    <source>
        <dbReference type="EMBL" id="BBX70016.1"/>
    </source>
</evidence>
<dbReference type="EMBL" id="AP022574">
    <property type="protein sequence ID" value="BBX70016.1"/>
    <property type="molecule type" value="Genomic_DNA"/>
</dbReference>
<dbReference type="KEGG" id="mpsc:MPSYJ_34770"/>
<gene>
    <name evidence="1" type="ORF">MPSYJ_34770</name>
</gene>
<protein>
    <recommendedName>
        <fullName evidence="3">S-adenosylmethionine tRNA ribosyltransferase</fullName>
    </recommendedName>
</protein>
<dbReference type="SUPFAM" id="SSF46785">
    <property type="entry name" value="Winged helix' DNA-binding domain"/>
    <property type="match status" value="1"/>
</dbReference>